<proteinExistence type="predicted"/>
<protein>
    <submittedName>
        <fullName evidence="1">DUF3124 domain-containing protein</fullName>
    </submittedName>
</protein>
<name>A0ABU2Y4A4_9FLAO</name>
<dbReference type="PROSITE" id="PS51257">
    <property type="entry name" value="PROKAR_LIPOPROTEIN"/>
    <property type="match status" value="1"/>
</dbReference>
<reference evidence="1 2" key="1">
    <citation type="submission" date="2023-09" db="EMBL/GenBank/DDBJ databases">
        <authorList>
            <person name="Rey-Velasco X."/>
        </authorList>
    </citation>
    <scope>NUCLEOTIDE SEQUENCE [LARGE SCALE GENOMIC DNA]</scope>
    <source>
        <strain evidence="1 2">P050</strain>
    </source>
</reference>
<dbReference type="Pfam" id="PF11322">
    <property type="entry name" value="DUF3124"/>
    <property type="match status" value="1"/>
</dbReference>
<comment type="caution">
    <text evidence="1">The sequence shown here is derived from an EMBL/GenBank/DDBJ whole genome shotgun (WGS) entry which is preliminary data.</text>
</comment>
<dbReference type="InterPro" id="IPR021471">
    <property type="entry name" value="DUF3124"/>
</dbReference>
<keyword evidence="2" id="KW-1185">Reference proteome</keyword>
<dbReference type="RefSeq" id="WP_311593005.1">
    <property type="nucleotide sequence ID" value="NZ_JAVRHV010000003.1"/>
</dbReference>
<accession>A0ABU2Y4A4</accession>
<evidence type="ECO:0000313" key="2">
    <source>
        <dbReference type="Proteomes" id="UP001252186"/>
    </source>
</evidence>
<dbReference type="Proteomes" id="UP001252186">
    <property type="component" value="Unassembled WGS sequence"/>
</dbReference>
<evidence type="ECO:0000313" key="1">
    <source>
        <dbReference type="EMBL" id="MDT0553024.1"/>
    </source>
</evidence>
<organism evidence="1 2">
    <name type="scientific">Urechidicola vernalis</name>
    <dbReference type="NCBI Taxonomy" id="3075600"/>
    <lineage>
        <taxon>Bacteria</taxon>
        <taxon>Pseudomonadati</taxon>
        <taxon>Bacteroidota</taxon>
        <taxon>Flavobacteriia</taxon>
        <taxon>Flavobacteriales</taxon>
        <taxon>Flavobacteriaceae</taxon>
        <taxon>Urechidicola</taxon>
    </lineage>
</organism>
<gene>
    <name evidence="1" type="ORF">RM519_07195</name>
</gene>
<dbReference type="EMBL" id="JAVRHV010000003">
    <property type="protein sequence ID" value="MDT0553024.1"/>
    <property type="molecule type" value="Genomic_DNA"/>
</dbReference>
<sequence>MKKVIKLLIAVMVLISCENKKEVISVDAENWKERVLSRELDGSLISGTTYLSIYSQIYNRTEHRTHDLVATVSMRNTNRTDSVFIEKVDYFNTKGDLIRSYINKPIYIGPMETVEIVIDELDRDGGTGANFLFDWKMNHSSNEPFFEAIMISTSMGQGLSFTTQGKKLK</sequence>